<keyword evidence="3 10" id="KW-0547">Nucleotide-binding</keyword>
<evidence type="ECO:0000256" key="4">
    <source>
        <dbReference type="ARBA" id="ARBA00022777"/>
    </source>
</evidence>
<evidence type="ECO:0000256" key="11">
    <source>
        <dbReference type="RuleBase" id="RU362096"/>
    </source>
</evidence>
<dbReference type="GO" id="GO:0002009">
    <property type="term" value="P:morphogenesis of an epithelium"/>
    <property type="evidence" value="ECO:0007669"/>
    <property type="project" value="UniProtKB-ARBA"/>
</dbReference>
<feature type="region of interest" description="Disordered" evidence="12">
    <location>
        <begin position="454"/>
        <end position="474"/>
    </location>
</feature>
<dbReference type="InterPro" id="IPR036770">
    <property type="entry name" value="Ankyrin_rpt-contain_sf"/>
</dbReference>
<dbReference type="PANTHER" id="PTHR24418">
    <property type="entry name" value="TYROSINE-PROTEIN KINASE"/>
    <property type="match status" value="1"/>
</dbReference>
<dbReference type="EC" id="2.7.10.2" evidence="11"/>
<dbReference type="OrthoDB" id="67310at2759"/>
<evidence type="ECO:0000256" key="1">
    <source>
        <dbReference type="ARBA" id="ARBA00022553"/>
    </source>
</evidence>
<dbReference type="InterPro" id="IPR011009">
    <property type="entry name" value="Kinase-like_dom_sf"/>
</dbReference>
<keyword evidence="6 11" id="KW-0829">Tyrosine-protein kinase</keyword>
<name>A0A9Q0NFU2_9DIPT</name>
<keyword evidence="5 10" id="KW-0067">ATP-binding</keyword>
<keyword evidence="4 11" id="KW-0418">Kinase</keyword>
<organism evidence="15 16">
    <name type="scientific">Pseudolycoriella hygida</name>
    <dbReference type="NCBI Taxonomy" id="35572"/>
    <lineage>
        <taxon>Eukaryota</taxon>
        <taxon>Metazoa</taxon>
        <taxon>Ecdysozoa</taxon>
        <taxon>Arthropoda</taxon>
        <taxon>Hexapoda</taxon>
        <taxon>Insecta</taxon>
        <taxon>Pterygota</taxon>
        <taxon>Neoptera</taxon>
        <taxon>Endopterygota</taxon>
        <taxon>Diptera</taxon>
        <taxon>Nematocera</taxon>
        <taxon>Sciaroidea</taxon>
        <taxon>Sciaridae</taxon>
        <taxon>Pseudolycoriella</taxon>
    </lineage>
</organism>
<evidence type="ECO:0000256" key="2">
    <source>
        <dbReference type="ARBA" id="ARBA00022679"/>
    </source>
</evidence>
<dbReference type="Pfam" id="PF00017">
    <property type="entry name" value="SH2"/>
    <property type="match status" value="2"/>
</dbReference>
<dbReference type="Proteomes" id="UP001151699">
    <property type="component" value="Chromosome A"/>
</dbReference>
<evidence type="ECO:0000256" key="6">
    <source>
        <dbReference type="ARBA" id="ARBA00023137"/>
    </source>
</evidence>
<keyword evidence="9" id="KW-0727">SH2 domain</keyword>
<keyword evidence="16" id="KW-1185">Reference proteome</keyword>
<dbReference type="InterPro" id="IPR000980">
    <property type="entry name" value="SH2"/>
</dbReference>
<evidence type="ECO:0000256" key="7">
    <source>
        <dbReference type="ARBA" id="ARBA00051245"/>
    </source>
</evidence>
<dbReference type="GO" id="GO:0007165">
    <property type="term" value="P:signal transduction"/>
    <property type="evidence" value="ECO:0007669"/>
    <property type="project" value="UniProtKB-ARBA"/>
</dbReference>
<dbReference type="SUPFAM" id="SSF56112">
    <property type="entry name" value="Protein kinase-like (PK-like)"/>
    <property type="match status" value="1"/>
</dbReference>
<feature type="domain" description="Protein kinase" evidence="14">
    <location>
        <begin position="735"/>
        <end position="993"/>
    </location>
</feature>
<dbReference type="AlphaFoldDB" id="A0A9Q0NFU2"/>
<dbReference type="InterPro" id="IPR050198">
    <property type="entry name" value="Non-receptor_tyrosine_kinases"/>
</dbReference>
<keyword evidence="2 11" id="KW-0808">Transferase</keyword>
<comment type="caution">
    <text evidence="15">The sequence shown here is derived from an EMBL/GenBank/DDBJ whole genome shotgun (WGS) entry which is preliminary data.</text>
</comment>
<feature type="domain" description="SH2" evidence="13">
    <location>
        <begin position="323"/>
        <end position="435"/>
    </location>
</feature>
<feature type="repeat" description="ANK" evidence="8">
    <location>
        <begin position="272"/>
        <end position="304"/>
    </location>
</feature>
<dbReference type="Gene3D" id="1.25.40.20">
    <property type="entry name" value="Ankyrin repeat-containing domain"/>
    <property type="match status" value="1"/>
</dbReference>
<accession>A0A9Q0NFU2</accession>
<dbReference type="Gene3D" id="1.10.510.10">
    <property type="entry name" value="Transferase(Phosphotransferase) domain 1"/>
    <property type="match status" value="1"/>
</dbReference>
<evidence type="ECO:0000256" key="12">
    <source>
        <dbReference type="SAM" id="MobiDB-lite"/>
    </source>
</evidence>
<feature type="repeat" description="ANK" evidence="8">
    <location>
        <begin position="238"/>
        <end position="270"/>
    </location>
</feature>
<evidence type="ECO:0000259" key="14">
    <source>
        <dbReference type="PROSITE" id="PS50011"/>
    </source>
</evidence>
<evidence type="ECO:0000259" key="13">
    <source>
        <dbReference type="PROSITE" id="PS50001"/>
    </source>
</evidence>
<dbReference type="PROSITE" id="PS50088">
    <property type="entry name" value="ANK_REPEAT"/>
    <property type="match status" value="3"/>
</dbReference>
<dbReference type="PROSITE" id="PS00107">
    <property type="entry name" value="PROTEIN_KINASE_ATP"/>
    <property type="match status" value="1"/>
</dbReference>
<dbReference type="PROSITE" id="PS50297">
    <property type="entry name" value="ANK_REP_REGION"/>
    <property type="match status" value="3"/>
</dbReference>
<dbReference type="PRINTS" id="PR00109">
    <property type="entry name" value="TYRKINASE"/>
</dbReference>
<dbReference type="SUPFAM" id="SSF48403">
    <property type="entry name" value="Ankyrin repeat"/>
    <property type="match status" value="1"/>
</dbReference>
<evidence type="ECO:0000256" key="10">
    <source>
        <dbReference type="PROSITE-ProRule" id="PRU10141"/>
    </source>
</evidence>
<dbReference type="InterPro" id="IPR020635">
    <property type="entry name" value="Tyr_kinase_cat_dom"/>
</dbReference>
<dbReference type="Pfam" id="PF12796">
    <property type="entry name" value="Ank_2"/>
    <property type="match status" value="1"/>
</dbReference>
<evidence type="ECO:0000313" key="15">
    <source>
        <dbReference type="EMBL" id="KAJ6649454.1"/>
    </source>
</evidence>
<feature type="repeat" description="ANK" evidence="8">
    <location>
        <begin position="205"/>
        <end position="237"/>
    </location>
</feature>
<dbReference type="FunFam" id="1.10.510.10:FF:000027">
    <property type="entry name" value="Receptor protein-tyrosine kinase"/>
    <property type="match status" value="1"/>
</dbReference>
<gene>
    <name evidence="15" type="primary">Shark</name>
    <name evidence="15" type="ORF">Bhyg_04689</name>
</gene>
<dbReference type="InterPro" id="IPR036860">
    <property type="entry name" value="SH2_dom_sf"/>
</dbReference>
<dbReference type="InterPro" id="IPR035061">
    <property type="entry name" value="Shark-like_SH2_N"/>
</dbReference>
<evidence type="ECO:0000256" key="8">
    <source>
        <dbReference type="PROSITE-ProRule" id="PRU00023"/>
    </source>
</evidence>
<evidence type="ECO:0000256" key="3">
    <source>
        <dbReference type="ARBA" id="ARBA00022741"/>
    </source>
</evidence>
<dbReference type="InterPro" id="IPR017441">
    <property type="entry name" value="Protein_kinase_ATP_BS"/>
</dbReference>
<evidence type="ECO:0000313" key="16">
    <source>
        <dbReference type="Proteomes" id="UP001151699"/>
    </source>
</evidence>
<dbReference type="EMBL" id="WJQU01000001">
    <property type="protein sequence ID" value="KAJ6649454.1"/>
    <property type="molecule type" value="Genomic_DNA"/>
</dbReference>
<dbReference type="PRINTS" id="PR00401">
    <property type="entry name" value="SH2DOMAIN"/>
</dbReference>
<dbReference type="InterPro" id="IPR001245">
    <property type="entry name" value="Ser-Thr/Tyr_kinase_cat_dom"/>
</dbReference>
<feature type="domain" description="SH2" evidence="13">
    <location>
        <begin position="65"/>
        <end position="158"/>
    </location>
</feature>
<dbReference type="PROSITE" id="PS50011">
    <property type="entry name" value="PROTEIN_KINASE_DOM"/>
    <property type="match status" value="1"/>
</dbReference>
<dbReference type="GO" id="GO:0005524">
    <property type="term" value="F:ATP binding"/>
    <property type="evidence" value="ECO:0007669"/>
    <property type="project" value="UniProtKB-UniRule"/>
</dbReference>
<dbReference type="SMART" id="SM00252">
    <property type="entry name" value="SH2"/>
    <property type="match status" value="2"/>
</dbReference>
<dbReference type="InterPro" id="IPR000719">
    <property type="entry name" value="Prot_kinase_dom"/>
</dbReference>
<dbReference type="Pfam" id="PF07714">
    <property type="entry name" value="PK_Tyr_Ser-Thr"/>
    <property type="match status" value="1"/>
</dbReference>
<evidence type="ECO:0000256" key="9">
    <source>
        <dbReference type="PROSITE-ProRule" id="PRU00191"/>
    </source>
</evidence>
<dbReference type="Pfam" id="PF00023">
    <property type="entry name" value="Ank"/>
    <property type="match status" value="1"/>
</dbReference>
<dbReference type="InterPro" id="IPR008266">
    <property type="entry name" value="Tyr_kinase_AS"/>
</dbReference>
<dbReference type="SMART" id="SM00248">
    <property type="entry name" value="ANK"/>
    <property type="match status" value="4"/>
</dbReference>
<dbReference type="SUPFAM" id="SSF55550">
    <property type="entry name" value="SH2 domain"/>
    <property type="match status" value="2"/>
</dbReference>
<dbReference type="InterPro" id="IPR002110">
    <property type="entry name" value="Ankyrin_rpt"/>
</dbReference>
<dbReference type="Gene3D" id="3.30.200.20">
    <property type="entry name" value="Phosphorylase Kinase, domain 1"/>
    <property type="match status" value="1"/>
</dbReference>
<dbReference type="GO" id="GO:0004715">
    <property type="term" value="F:non-membrane spanning protein tyrosine kinase activity"/>
    <property type="evidence" value="ECO:0007669"/>
    <property type="project" value="UniProtKB-EC"/>
</dbReference>
<dbReference type="Gene3D" id="3.30.505.10">
    <property type="entry name" value="SH2 domain"/>
    <property type="match status" value="2"/>
</dbReference>
<keyword evidence="1" id="KW-0597">Phosphoprotein</keyword>
<comment type="similarity">
    <text evidence="11">Belongs to the protein kinase superfamily. Tyr protein kinase family.</text>
</comment>
<dbReference type="SMART" id="SM00219">
    <property type="entry name" value="TyrKc"/>
    <property type="match status" value="1"/>
</dbReference>
<feature type="binding site" evidence="10">
    <location>
        <position position="768"/>
    </location>
    <ligand>
        <name>ATP</name>
        <dbReference type="ChEBI" id="CHEBI:30616"/>
    </ligand>
</feature>
<dbReference type="GO" id="GO:0071944">
    <property type="term" value="C:cell periphery"/>
    <property type="evidence" value="ECO:0007669"/>
    <property type="project" value="UniProtKB-ARBA"/>
</dbReference>
<feature type="region of interest" description="Disordered" evidence="12">
    <location>
        <begin position="530"/>
        <end position="550"/>
    </location>
</feature>
<reference evidence="15" key="1">
    <citation type="submission" date="2022-07" db="EMBL/GenBank/DDBJ databases">
        <authorList>
            <person name="Trinca V."/>
            <person name="Uliana J.V.C."/>
            <person name="Torres T.T."/>
            <person name="Ward R.J."/>
            <person name="Monesi N."/>
        </authorList>
    </citation>
    <scope>NUCLEOTIDE SEQUENCE</scope>
    <source>
        <strain evidence="15">HSMRA1968</strain>
        <tissue evidence="15">Whole embryos</tissue>
    </source>
</reference>
<sequence length="1010" mass="113404">MASAICDMVGGHSSNSLSFNLATSSGVLASAKRRHGPPIRTTPSIGRFNSWPTWIRMNREENLCWFHGKLSRDRAEEILLGEGKGNGLFLVRESNSSDGDYVLSVLHNNEVCHYQIRRHGEDAFFSIDDQQPIHGLDSLIEHYQEASHGLVSQLTTIVKCDPPPHNTRSHGRTNLLHRATKEGNLTVVTELLKCGYRNIDAKNQDGQIAVHLACRYQNEEMIRKLIDSGANVNCRDSEGNTPLHYACRTQPPTVIRLLVEAKANIQARNNSTGCVPLHDAARHGNLEVVKELLSLGAPHQPRSSYGELPIDYAKESGHSDIERYHGTLDRSESNKIVKEHATMLARAAGDPDLNHSSEVPETDFSSGVFLIRFSENSGDDVLTLLYDYQPKHFIIQKYVSSLYIDEGPYMPSLEHLVQHYMHFSDGLPVNLRYSVPPKPKPPLPLFSTIPRKERKKAPVPVLDTSTPKKDHRANSASDLNLAAQFPPQRNMSIPSDDLMNTVGISISPPDSKMKGKDKDRTLKLKSPKKSNILDGMRSLKRNKNKKPPREVEVKNALEEIPQTWKNLTFSTDLKLADSSQTYSVPTNNSVVEDFQAQAMPDALSRSVSQTDSPSNNASITQEYFVAGDKTLHSEAEKSAEEIYFIDAPTIPKVDAVSSSFQYVPFKHVPFFPDDVAQMVNNNNPMEKAPNNDPKFNRLDSTTSSCSMDSEYFAQHKNIIDARITTPNYFIPKSNLQLHDTLGEGEFGSVYKGMLKSVNGKDELPVAIKTLHDEHCKQNKTEFLREASVMIKLSHHCIVRLIGISKGPPLMMVQELVPLGSMLTYLIEHPNEINANFELKIWASQIACGMSYLESHHFVHRDLAARNCLLASKHQAKISDFGLSRALCTESNYYQASQGGKWPIKWYAPESFNYGIFSHASDVWSFGVTLWEIWTGGQAPWGDMKGVDVIKLVEIGKRLPRPALAPDNVYRIMENCWNYNPKDRPTFQYLTKFFANDPDYQNLVELINTDE</sequence>
<dbReference type="PROSITE" id="PS00109">
    <property type="entry name" value="PROTEIN_KINASE_TYR"/>
    <property type="match status" value="1"/>
</dbReference>
<keyword evidence="8" id="KW-0040">ANK repeat</keyword>
<proteinExistence type="inferred from homology"/>
<evidence type="ECO:0000256" key="5">
    <source>
        <dbReference type="ARBA" id="ARBA00022840"/>
    </source>
</evidence>
<dbReference type="PROSITE" id="PS50001">
    <property type="entry name" value="SH2"/>
    <property type="match status" value="2"/>
</dbReference>
<dbReference type="CDD" id="cd10347">
    <property type="entry name" value="SH2_Nterm_shark_like"/>
    <property type="match status" value="1"/>
</dbReference>
<comment type="catalytic activity">
    <reaction evidence="7 11">
        <text>L-tyrosyl-[protein] + ATP = O-phospho-L-tyrosyl-[protein] + ADP + H(+)</text>
        <dbReference type="Rhea" id="RHEA:10596"/>
        <dbReference type="Rhea" id="RHEA-COMP:10136"/>
        <dbReference type="Rhea" id="RHEA-COMP:20101"/>
        <dbReference type="ChEBI" id="CHEBI:15378"/>
        <dbReference type="ChEBI" id="CHEBI:30616"/>
        <dbReference type="ChEBI" id="CHEBI:46858"/>
        <dbReference type="ChEBI" id="CHEBI:61978"/>
        <dbReference type="ChEBI" id="CHEBI:456216"/>
        <dbReference type="EC" id="2.7.10.2"/>
    </reaction>
</comment>
<protein>
    <recommendedName>
        <fullName evidence="11">Tyrosine-protein kinase</fullName>
        <ecNumber evidence="11">2.7.10.2</ecNumber>
    </recommendedName>
</protein>